<keyword evidence="3" id="KW-0479">Metal-binding</keyword>
<dbReference type="SUPFAM" id="SSF48264">
    <property type="entry name" value="Cytochrome P450"/>
    <property type="match status" value="1"/>
</dbReference>
<dbReference type="GO" id="GO:0020037">
    <property type="term" value="F:heme binding"/>
    <property type="evidence" value="ECO:0007669"/>
    <property type="project" value="InterPro"/>
</dbReference>
<protein>
    <submittedName>
        <fullName evidence="6">Cytochrome P450</fullName>
    </submittedName>
</protein>
<accession>A0AAD6DZZ0</accession>
<sequence>MQIIKPIIQKRLEDAKSPDFSPPADLIQLTMDTVKGDLGKEVCFQIMAQVGTSRAALFTTASTVTHLMYDLASRPGYIDPLRKRVLASGDVPMNRLNIAKLRKMDSFVSECQRFALFMLAGTIRKVTSPITLADGTYIPVGALIGVDTQHKKALYA</sequence>
<dbReference type="GO" id="GO:0005506">
    <property type="term" value="F:iron ion binding"/>
    <property type="evidence" value="ECO:0007669"/>
    <property type="project" value="InterPro"/>
</dbReference>
<evidence type="ECO:0000313" key="7">
    <source>
        <dbReference type="Proteomes" id="UP001213799"/>
    </source>
</evidence>
<dbReference type="GO" id="GO:0043386">
    <property type="term" value="P:mycotoxin biosynthetic process"/>
    <property type="evidence" value="ECO:0007669"/>
    <property type="project" value="UniProtKB-ARBA"/>
</dbReference>
<dbReference type="Gene3D" id="1.10.630.10">
    <property type="entry name" value="Cytochrome P450"/>
    <property type="match status" value="1"/>
</dbReference>
<dbReference type="RefSeq" id="XP_056751310.1">
    <property type="nucleotide sequence ID" value="XM_056899234.1"/>
</dbReference>
<dbReference type="GO" id="GO:0004497">
    <property type="term" value="F:monooxygenase activity"/>
    <property type="evidence" value="ECO:0007669"/>
    <property type="project" value="InterPro"/>
</dbReference>
<dbReference type="InterPro" id="IPR036396">
    <property type="entry name" value="Cyt_P450_sf"/>
</dbReference>
<evidence type="ECO:0000256" key="4">
    <source>
        <dbReference type="ARBA" id="ARBA00023002"/>
    </source>
</evidence>
<evidence type="ECO:0000313" key="6">
    <source>
        <dbReference type="EMBL" id="KAJ5598095.1"/>
    </source>
</evidence>
<reference evidence="6" key="1">
    <citation type="journal article" date="2023" name="IMA Fungus">
        <title>Comparative genomic study of the Penicillium genus elucidates a diverse pangenome and 15 lateral gene transfer events.</title>
        <authorList>
            <person name="Petersen C."/>
            <person name="Sorensen T."/>
            <person name="Nielsen M.R."/>
            <person name="Sondergaard T.E."/>
            <person name="Sorensen J.L."/>
            <person name="Fitzpatrick D.A."/>
            <person name="Frisvad J.C."/>
            <person name="Nielsen K.L."/>
        </authorList>
    </citation>
    <scope>NUCLEOTIDE SEQUENCE</scope>
    <source>
        <strain evidence="6">IBT 12815</strain>
    </source>
</reference>
<gene>
    <name evidence="6" type="ORF">N7537_008179</name>
</gene>
<comment type="cofactor">
    <cofactor evidence="1">
        <name>heme</name>
        <dbReference type="ChEBI" id="CHEBI:30413"/>
    </cofactor>
</comment>
<proteinExistence type="inferred from homology"/>
<dbReference type="AlphaFoldDB" id="A0AAD6DZZ0"/>
<dbReference type="Proteomes" id="UP001213799">
    <property type="component" value="Unassembled WGS sequence"/>
</dbReference>
<reference evidence="6" key="2">
    <citation type="submission" date="2023-01" db="EMBL/GenBank/DDBJ databases">
        <authorList>
            <person name="Petersen C."/>
        </authorList>
    </citation>
    <scope>NUCLEOTIDE SEQUENCE</scope>
    <source>
        <strain evidence="6">IBT 12815</strain>
    </source>
</reference>
<dbReference type="GO" id="GO:0016705">
    <property type="term" value="F:oxidoreductase activity, acting on paired donors, with incorporation or reduction of molecular oxygen"/>
    <property type="evidence" value="ECO:0007669"/>
    <property type="project" value="InterPro"/>
</dbReference>
<evidence type="ECO:0000256" key="3">
    <source>
        <dbReference type="ARBA" id="ARBA00022723"/>
    </source>
</evidence>
<keyword evidence="5" id="KW-0408">Iron</keyword>
<evidence type="ECO:0000256" key="2">
    <source>
        <dbReference type="ARBA" id="ARBA00010617"/>
    </source>
</evidence>
<evidence type="ECO:0000256" key="5">
    <source>
        <dbReference type="ARBA" id="ARBA00023004"/>
    </source>
</evidence>
<dbReference type="Pfam" id="PF00067">
    <property type="entry name" value="p450"/>
    <property type="match status" value="1"/>
</dbReference>
<evidence type="ECO:0000256" key="1">
    <source>
        <dbReference type="ARBA" id="ARBA00001971"/>
    </source>
</evidence>
<dbReference type="EMBL" id="JAQJAE010000004">
    <property type="protein sequence ID" value="KAJ5598095.1"/>
    <property type="molecule type" value="Genomic_DNA"/>
</dbReference>
<comment type="similarity">
    <text evidence="2">Belongs to the cytochrome P450 family.</text>
</comment>
<comment type="caution">
    <text evidence="6">The sequence shown here is derived from an EMBL/GenBank/DDBJ whole genome shotgun (WGS) entry which is preliminary data.</text>
</comment>
<keyword evidence="4" id="KW-0560">Oxidoreductase</keyword>
<dbReference type="PANTHER" id="PTHR46206">
    <property type="entry name" value="CYTOCHROME P450"/>
    <property type="match status" value="1"/>
</dbReference>
<organism evidence="6 7">
    <name type="scientific">Penicillium hordei</name>
    <dbReference type="NCBI Taxonomy" id="40994"/>
    <lineage>
        <taxon>Eukaryota</taxon>
        <taxon>Fungi</taxon>
        <taxon>Dikarya</taxon>
        <taxon>Ascomycota</taxon>
        <taxon>Pezizomycotina</taxon>
        <taxon>Eurotiomycetes</taxon>
        <taxon>Eurotiomycetidae</taxon>
        <taxon>Eurotiales</taxon>
        <taxon>Aspergillaceae</taxon>
        <taxon>Penicillium</taxon>
    </lineage>
</organism>
<name>A0AAD6DZZ0_9EURO</name>
<dbReference type="GeneID" id="81589476"/>
<keyword evidence="7" id="KW-1185">Reference proteome</keyword>
<dbReference type="InterPro" id="IPR001128">
    <property type="entry name" value="Cyt_P450"/>
</dbReference>